<dbReference type="Proteomes" id="UP000184603">
    <property type="component" value="Unassembled WGS sequence"/>
</dbReference>
<keyword evidence="2" id="KW-1185">Reference proteome</keyword>
<evidence type="ECO:0000313" key="1">
    <source>
        <dbReference type="EMBL" id="SHO49898.1"/>
    </source>
</evidence>
<dbReference type="Gene3D" id="3.40.50.450">
    <property type="match status" value="1"/>
</dbReference>
<reference evidence="1 2" key="1">
    <citation type="submission" date="2016-12" db="EMBL/GenBank/DDBJ databases">
        <authorList>
            <person name="Song W.-J."/>
            <person name="Kurnit D.M."/>
        </authorList>
    </citation>
    <scope>NUCLEOTIDE SEQUENCE [LARGE SCALE GENOMIC DNA]</scope>
    <source>
        <strain evidence="1 2">DSM 18488</strain>
    </source>
</reference>
<dbReference type="InterPro" id="IPR024755">
    <property type="entry name" value="cpYpsA"/>
</dbReference>
<gene>
    <name evidence="1" type="ORF">SAMN02745220_03141</name>
</gene>
<dbReference type="Pfam" id="PF12694">
    <property type="entry name" value="cpYpsA"/>
    <property type="match status" value="1"/>
</dbReference>
<accession>A0A1M7YBJ5</accession>
<dbReference type="STRING" id="1121416.SAMN02745220_03141"/>
<dbReference type="SUPFAM" id="SSF102405">
    <property type="entry name" value="MCP/YpsA-like"/>
    <property type="match status" value="1"/>
</dbReference>
<protein>
    <submittedName>
        <fullName evidence="1">Putative molybdenum carrier</fullName>
    </submittedName>
</protein>
<proteinExistence type="predicted"/>
<evidence type="ECO:0000313" key="2">
    <source>
        <dbReference type="Proteomes" id="UP000184603"/>
    </source>
</evidence>
<organism evidence="1 2">
    <name type="scientific">Desulfopila aestuarii DSM 18488</name>
    <dbReference type="NCBI Taxonomy" id="1121416"/>
    <lineage>
        <taxon>Bacteria</taxon>
        <taxon>Pseudomonadati</taxon>
        <taxon>Thermodesulfobacteriota</taxon>
        <taxon>Desulfobulbia</taxon>
        <taxon>Desulfobulbales</taxon>
        <taxon>Desulfocapsaceae</taxon>
        <taxon>Desulfopila</taxon>
    </lineage>
</organism>
<name>A0A1M7YBJ5_9BACT</name>
<dbReference type="AlphaFoldDB" id="A0A1M7YBJ5"/>
<dbReference type="EMBL" id="FRFE01000016">
    <property type="protein sequence ID" value="SHO49898.1"/>
    <property type="molecule type" value="Genomic_DNA"/>
</dbReference>
<sequence length="169" mass="18218">MPLGDGTQYMFIVSKIVSGGQTGADRAALDGARDMGCPYGGWLPKGRKTEDGSLHSCYLLREMLSASYQERTEQNVIDSDGTLICSHGKLTGGSLLTQRYAKKHHRPCLHVDFDTLSSEEALTAVAEWIIQNTIGVLNVAGPRASGDPAIYNAVKTLITELLRLSAAHV</sequence>